<accession>A0ABS8PQR3</accession>
<feature type="domain" description="Sulfatase N-terminal" evidence="7">
    <location>
        <begin position="287"/>
        <end position="577"/>
    </location>
</feature>
<keyword evidence="4 6" id="KW-1133">Transmembrane helix</keyword>
<evidence type="ECO:0000259" key="7">
    <source>
        <dbReference type="Pfam" id="PF00884"/>
    </source>
</evidence>
<name>A0ABS8PQR3_9BACT</name>
<evidence type="ECO:0000256" key="5">
    <source>
        <dbReference type="ARBA" id="ARBA00023136"/>
    </source>
</evidence>
<feature type="transmembrane region" description="Helical" evidence="6">
    <location>
        <begin position="175"/>
        <end position="194"/>
    </location>
</feature>
<keyword evidence="5 6" id="KW-0472">Membrane</keyword>
<evidence type="ECO:0000256" key="1">
    <source>
        <dbReference type="ARBA" id="ARBA00004651"/>
    </source>
</evidence>
<evidence type="ECO:0000256" key="4">
    <source>
        <dbReference type="ARBA" id="ARBA00022989"/>
    </source>
</evidence>
<evidence type="ECO:0000313" key="9">
    <source>
        <dbReference type="Proteomes" id="UP001199816"/>
    </source>
</evidence>
<comment type="caution">
    <text evidence="8">The sequence shown here is derived from an EMBL/GenBank/DDBJ whole genome shotgun (WGS) entry which is preliminary data.</text>
</comment>
<dbReference type="Proteomes" id="UP001199816">
    <property type="component" value="Unassembled WGS sequence"/>
</dbReference>
<gene>
    <name evidence="8" type="ORF">LQ567_11650</name>
</gene>
<organism evidence="8 9">
    <name type="scientific">Niabella pedocola</name>
    <dbReference type="NCBI Taxonomy" id="1752077"/>
    <lineage>
        <taxon>Bacteria</taxon>
        <taxon>Pseudomonadati</taxon>
        <taxon>Bacteroidota</taxon>
        <taxon>Chitinophagia</taxon>
        <taxon>Chitinophagales</taxon>
        <taxon>Chitinophagaceae</taxon>
        <taxon>Niabella</taxon>
    </lineage>
</organism>
<reference evidence="8 9" key="1">
    <citation type="submission" date="2021-11" db="EMBL/GenBank/DDBJ databases">
        <title>Genomic of Niabella pedocola.</title>
        <authorList>
            <person name="Wu T."/>
        </authorList>
    </citation>
    <scope>NUCLEOTIDE SEQUENCE [LARGE SCALE GENOMIC DNA]</scope>
    <source>
        <strain evidence="8 9">JCM 31011</strain>
    </source>
</reference>
<dbReference type="PANTHER" id="PTHR47371">
    <property type="entry name" value="LIPOTEICHOIC ACID SYNTHASE"/>
    <property type="match status" value="1"/>
</dbReference>
<keyword evidence="9" id="KW-1185">Reference proteome</keyword>
<keyword evidence="3 6" id="KW-0812">Transmembrane</keyword>
<keyword evidence="2" id="KW-1003">Cell membrane</keyword>
<dbReference type="EMBL" id="JAJNEC010000005">
    <property type="protein sequence ID" value="MCD2423419.1"/>
    <property type="molecule type" value="Genomic_DNA"/>
</dbReference>
<feature type="transmembrane region" description="Helical" evidence="6">
    <location>
        <begin position="25"/>
        <end position="42"/>
    </location>
</feature>
<sequence>MKQPYKPVNKESFFRRSLKSSCKDFVPQLLMLTALFLVLRLFEMGYDVYRHRFNAFFWKVLFTGLLKDLAFVAGTGFLLYLVYFVCYLFSRKWARIVFIVLGSLLCLIQLALAFYFQFSFNLLGGDLWQYKLSDIRQTVGAAGVNIGIFVVLAVVLALIVSCLAILPRKIKLPAGAAYGVVIFLALLVPFHPALQASGLRPGNEYANNLSVNKSYYFYTGTIGYFSPKALQTDIYSDFYSGDYDTGTIVADSLRAFHYVDEARYPFLRAEDTPDLLSPFFNQATRPPDIVVVIVEGLGRAFANSGARLGNFTPFLDSLSRAGLYWENALSTSGRTFSVLPSLLASLPFARSGFAELGASMPPHVSLLSLLKHNGYQTAFYYGGDAHFDNMDLFLQKNQIGAIKDIKSFPAGYQKLPAASTGFSWGYGDKELFRWYLASQDPASPAPRVSVLLTVATHSPFLVNDQEAYFKKFEQRLTELQLPESEKQVARNYRDQYASILYADDALRDFFTAYGKRSDFAHTVFLVTGDHQMPELPLNSKIDRYHVPLLIYSPLLKRTATFSSIVSHFDVTPSLLAFLKKNYPMQVPSLVSWMGAGLDTSRVFRNVHAYPMMQDKNDLVDFIEGTYMVNMNTLFEVDPRLSLIPDDSKEILNRVSGSFDRFKRKNQQLINGAGLIPDSIYQRYTTKK</sequence>
<dbReference type="CDD" id="cd16015">
    <property type="entry name" value="LTA_synthase"/>
    <property type="match status" value="1"/>
</dbReference>
<protein>
    <submittedName>
        <fullName evidence="8">LTA synthase family protein</fullName>
    </submittedName>
</protein>
<dbReference type="SUPFAM" id="SSF53649">
    <property type="entry name" value="Alkaline phosphatase-like"/>
    <property type="match status" value="1"/>
</dbReference>
<dbReference type="InterPro" id="IPR050448">
    <property type="entry name" value="OpgB/LTA_synthase_biosynth"/>
</dbReference>
<feature type="transmembrane region" description="Helical" evidence="6">
    <location>
        <begin position="138"/>
        <end position="166"/>
    </location>
</feature>
<comment type="subcellular location">
    <subcellularLocation>
        <location evidence="1">Cell membrane</location>
        <topology evidence="1">Multi-pass membrane protein</topology>
    </subcellularLocation>
</comment>
<feature type="transmembrane region" description="Helical" evidence="6">
    <location>
        <begin position="69"/>
        <end position="89"/>
    </location>
</feature>
<evidence type="ECO:0000313" key="8">
    <source>
        <dbReference type="EMBL" id="MCD2423419.1"/>
    </source>
</evidence>
<dbReference type="PANTHER" id="PTHR47371:SF3">
    <property type="entry name" value="PHOSPHOGLYCEROL TRANSFERASE I"/>
    <property type="match status" value="1"/>
</dbReference>
<dbReference type="Gene3D" id="3.40.720.10">
    <property type="entry name" value="Alkaline Phosphatase, subunit A"/>
    <property type="match status" value="1"/>
</dbReference>
<evidence type="ECO:0000256" key="6">
    <source>
        <dbReference type="SAM" id="Phobius"/>
    </source>
</evidence>
<evidence type="ECO:0000256" key="3">
    <source>
        <dbReference type="ARBA" id="ARBA00022692"/>
    </source>
</evidence>
<dbReference type="Pfam" id="PF00884">
    <property type="entry name" value="Sulfatase"/>
    <property type="match status" value="1"/>
</dbReference>
<dbReference type="RefSeq" id="WP_231004682.1">
    <property type="nucleotide sequence ID" value="NZ_JAJNEC010000005.1"/>
</dbReference>
<dbReference type="InterPro" id="IPR000917">
    <property type="entry name" value="Sulfatase_N"/>
</dbReference>
<evidence type="ECO:0000256" key="2">
    <source>
        <dbReference type="ARBA" id="ARBA00022475"/>
    </source>
</evidence>
<proteinExistence type="predicted"/>
<feature type="transmembrane region" description="Helical" evidence="6">
    <location>
        <begin position="96"/>
        <end position="118"/>
    </location>
</feature>
<dbReference type="InterPro" id="IPR017850">
    <property type="entry name" value="Alkaline_phosphatase_core_sf"/>
</dbReference>